<dbReference type="Proteomes" id="UP000287651">
    <property type="component" value="Unassembled WGS sequence"/>
</dbReference>
<gene>
    <name evidence="1" type="ORF">B296_00023242</name>
</gene>
<sequence>MDGSPMSYPGGRLLEWWSLGREEVPQLGPGVGSCKEVGSDFIVSAVDHSYLISLLPLLLTMPSYLSTMPVVPAVRRASVDHIDGPVVRGHEDVTARSTSNIS</sequence>
<proteinExistence type="predicted"/>
<comment type="caution">
    <text evidence="1">The sequence shown here is derived from an EMBL/GenBank/DDBJ whole genome shotgun (WGS) entry which is preliminary data.</text>
</comment>
<protein>
    <submittedName>
        <fullName evidence="1">Uncharacterized protein</fullName>
    </submittedName>
</protein>
<reference evidence="1 2" key="1">
    <citation type="journal article" date="2014" name="Agronomy (Basel)">
        <title>A Draft Genome Sequence for Ensete ventricosum, the Drought-Tolerant Tree Against Hunger.</title>
        <authorList>
            <person name="Harrison J."/>
            <person name="Moore K.A."/>
            <person name="Paszkiewicz K."/>
            <person name="Jones T."/>
            <person name="Grant M."/>
            <person name="Ambacheew D."/>
            <person name="Muzemil S."/>
            <person name="Studholme D.J."/>
        </authorList>
    </citation>
    <scope>NUCLEOTIDE SEQUENCE [LARGE SCALE GENOMIC DNA]</scope>
</reference>
<accession>A0A426Z0U1</accession>
<name>A0A426Z0U1_ENSVE</name>
<dbReference type="EMBL" id="AMZH03009098">
    <property type="protein sequence ID" value="RRT57582.1"/>
    <property type="molecule type" value="Genomic_DNA"/>
</dbReference>
<evidence type="ECO:0000313" key="2">
    <source>
        <dbReference type="Proteomes" id="UP000287651"/>
    </source>
</evidence>
<organism evidence="1 2">
    <name type="scientific">Ensete ventricosum</name>
    <name type="common">Abyssinian banana</name>
    <name type="synonym">Musa ensete</name>
    <dbReference type="NCBI Taxonomy" id="4639"/>
    <lineage>
        <taxon>Eukaryota</taxon>
        <taxon>Viridiplantae</taxon>
        <taxon>Streptophyta</taxon>
        <taxon>Embryophyta</taxon>
        <taxon>Tracheophyta</taxon>
        <taxon>Spermatophyta</taxon>
        <taxon>Magnoliopsida</taxon>
        <taxon>Liliopsida</taxon>
        <taxon>Zingiberales</taxon>
        <taxon>Musaceae</taxon>
        <taxon>Ensete</taxon>
    </lineage>
</organism>
<evidence type="ECO:0000313" key="1">
    <source>
        <dbReference type="EMBL" id="RRT57582.1"/>
    </source>
</evidence>
<dbReference type="AlphaFoldDB" id="A0A426Z0U1"/>